<feature type="transmembrane region" description="Helical" evidence="6">
    <location>
        <begin position="40"/>
        <end position="59"/>
    </location>
</feature>
<dbReference type="SUPFAM" id="SSF103481">
    <property type="entry name" value="Multidrug resistance efflux transporter EmrE"/>
    <property type="match status" value="2"/>
</dbReference>
<dbReference type="EMBL" id="LYDR01000128">
    <property type="protein sequence ID" value="ODA29455.1"/>
    <property type="molecule type" value="Genomic_DNA"/>
</dbReference>
<evidence type="ECO:0000256" key="4">
    <source>
        <dbReference type="ARBA" id="ARBA00022989"/>
    </source>
</evidence>
<keyword evidence="3 6" id="KW-0812">Transmembrane</keyword>
<dbReference type="PANTHER" id="PTHR32322">
    <property type="entry name" value="INNER MEMBRANE TRANSPORTER"/>
    <property type="match status" value="1"/>
</dbReference>
<comment type="caution">
    <text evidence="8">The sequence shown here is derived from an EMBL/GenBank/DDBJ whole genome shotgun (WGS) entry which is preliminary data.</text>
</comment>
<feature type="transmembrane region" description="Helical" evidence="6">
    <location>
        <begin position="253"/>
        <end position="271"/>
    </location>
</feature>
<feature type="transmembrane region" description="Helical" evidence="6">
    <location>
        <begin position="158"/>
        <end position="179"/>
    </location>
</feature>
<dbReference type="InterPro" id="IPR037185">
    <property type="entry name" value="EmrE-like"/>
</dbReference>
<evidence type="ECO:0000313" key="9">
    <source>
        <dbReference type="Proteomes" id="UP000094828"/>
    </source>
</evidence>
<keyword evidence="4 6" id="KW-1133">Transmembrane helix</keyword>
<dbReference type="Pfam" id="PF00892">
    <property type="entry name" value="EamA"/>
    <property type="match status" value="2"/>
</dbReference>
<dbReference type="InterPro" id="IPR050638">
    <property type="entry name" value="AA-Vitamin_Transporters"/>
</dbReference>
<keyword evidence="2" id="KW-1003">Cell membrane</keyword>
<evidence type="ECO:0000313" key="8">
    <source>
        <dbReference type="EMBL" id="ODA29455.1"/>
    </source>
</evidence>
<keyword evidence="5 6" id="KW-0472">Membrane</keyword>
<dbReference type="Proteomes" id="UP000094828">
    <property type="component" value="Unassembled WGS sequence"/>
</dbReference>
<evidence type="ECO:0000256" key="5">
    <source>
        <dbReference type="ARBA" id="ARBA00023136"/>
    </source>
</evidence>
<dbReference type="AlphaFoldDB" id="A0A1C3E880"/>
<feature type="domain" description="EamA" evidence="7">
    <location>
        <begin position="160"/>
        <end position="294"/>
    </location>
</feature>
<proteinExistence type="predicted"/>
<feature type="domain" description="EamA" evidence="7">
    <location>
        <begin position="14"/>
        <end position="142"/>
    </location>
</feature>
<keyword evidence="9" id="KW-1185">Reference proteome</keyword>
<dbReference type="PANTHER" id="PTHR32322:SF18">
    <property type="entry name" value="S-ADENOSYLMETHIONINE_S-ADENOSYLHOMOCYSTEINE TRANSPORTER"/>
    <property type="match status" value="1"/>
</dbReference>
<dbReference type="STRING" id="1841610.A6X21_08355"/>
<evidence type="ECO:0000256" key="6">
    <source>
        <dbReference type="SAM" id="Phobius"/>
    </source>
</evidence>
<comment type="subcellular location">
    <subcellularLocation>
        <location evidence="1">Cell membrane</location>
        <topology evidence="1">Multi-pass membrane protein</topology>
    </subcellularLocation>
</comment>
<accession>A0A1C3E880</accession>
<organism evidence="8 9">
    <name type="scientific">Planctopirus hydrillae</name>
    <dbReference type="NCBI Taxonomy" id="1841610"/>
    <lineage>
        <taxon>Bacteria</taxon>
        <taxon>Pseudomonadati</taxon>
        <taxon>Planctomycetota</taxon>
        <taxon>Planctomycetia</taxon>
        <taxon>Planctomycetales</taxon>
        <taxon>Planctomycetaceae</taxon>
        <taxon>Planctopirus</taxon>
    </lineage>
</organism>
<dbReference type="InterPro" id="IPR000620">
    <property type="entry name" value="EamA_dom"/>
</dbReference>
<feature type="transmembrane region" description="Helical" evidence="6">
    <location>
        <begin position="191"/>
        <end position="210"/>
    </location>
</feature>
<gene>
    <name evidence="8" type="ORF">A6X21_08355</name>
</gene>
<evidence type="ECO:0000256" key="3">
    <source>
        <dbReference type="ARBA" id="ARBA00022692"/>
    </source>
</evidence>
<feature type="transmembrane region" description="Helical" evidence="6">
    <location>
        <begin position="222"/>
        <end position="241"/>
    </location>
</feature>
<protein>
    <recommendedName>
        <fullName evidence="7">EamA domain-containing protein</fullName>
    </recommendedName>
</protein>
<evidence type="ECO:0000259" key="7">
    <source>
        <dbReference type="Pfam" id="PF00892"/>
    </source>
</evidence>
<feature type="transmembrane region" description="Helical" evidence="6">
    <location>
        <begin position="100"/>
        <end position="119"/>
    </location>
</feature>
<dbReference type="OrthoDB" id="9776210at2"/>
<sequence length="301" mass="32826">MSRSQPLTATTFSLTMLTVFLWAGNPVATSFSTDVLPPVAVSGIRFLLATIFMLGWCVLERAPLALKSGQFRPVLIAGTLLALQIWTFTLGVAWSSSSHSSLLINSYVFFVVVCDHFVTRQYRLGYYAWGGFWLAMAGVTGLILSIETSEPKQKDLPTLAGDLVTLFSAFLFAAKLLYSKQALKVIGSTQLIFWHDVVAVVLFALLSFSTEHVEWHKISTSGWLALAYQGFLVGGLCFGLQTWLLKWHSASQIAIFSFLTPLMGIALASILRGDQLTPAMGIAGVCIAIGIVFVQLDQKSS</sequence>
<dbReference type="RefSeq" id="WP_068849605.1">
    <property type="nucleotide sequence ID" value="NZ_LYDR01000128.1"/>
</dbReference>
<feature type="transmembrane region" description="Helical" evidence="6">
    <location>
        <begin position="277"/>
        <end position="296"/>
    </location>
</feature>
<feature type="transmembrane region" description="Helical" evidence="6">
    <location>
        <begin position="71"/>
        <end position="94"/>
    </location>
</feature>
<dbReference type="GO" id="GO:0005886">
    <property type="term" value="C:plasma membrane"/>
    <property type="evidence" value="ECO:0007669"/>
    <property type="project" value="UniProtKB-SubCell"/>
</dbReference>
<reference evidence="8 9" key="1">
    <citation type="submission" date="2016-05" db="EMBL/GenBank/DDBJ databases">
        <title>Genomic and physiological characterization of Planctopirus sp. isolated from fresh water lake.</title>
        <authorList>
            <person name="Subhash Y."/>
            <person name="Ramana C."/>
        </authorList>
    </citation>
    <scope>NUCLEOTIDE SEQUENCE [LARGE SCALE GENOMIC DNA]</scope>
    <source>
        <strain evidence="8 9">JC280</strain>
    </source>
</reference>
<name>A0A1C3E880_9PLAN</name>
<feature type="transmembrane region" description="Helical" evidence="6">
    <location>
        <begin position="126"/>
        <end position="146"/>
    </location>
</feature>
<evidence type="ECO:0000256" key="2">
    <source>
        <dbReference type="ARBA" id="ARBA00022475"/>
    </source>
</evidence>
<evidence type="ECO:0000256" key="1">
    <source>
        <dbReference type="ARBA" id="ARBA00004651"/>
    </source>
</evidence>